<keyword evidence="8" id="KW-0812">Transmembrane</keyword>
<dbReference type="InterPro" id="IPR037278">
    <property type="entry name" value="ARFGAP/RecO"/>
</dbReference>
<dbReference type="CDD" id="cd04385">
    <property type="entry name" value="RhoGAP_ARAP"/>
    <property type="match status" value="1"/>
</dbReference>
<keyword evidence="6" id="KW-0863">Zinc-finger</keyword>
<keyword evidence="6" id="KW-0862">Zinc</keyword>
<gene>
    <name evidence="14" type="ORF">P4O66_008528</name>
</gene>
<dbReference type="InterPro" id="IPR000159">
    <property type="entry name" value="RA_dom"/>
</dbReference>
<feature type="transmembrane region" description="Helical" evidence="8">
    <location>
        <begin position="1441"/>
        <end position="1466"/>
    </location>
</feature>
<dbReference type="GO" id="GO:0005737">
    <property type="term" value="C:cytoplasm"/>
    <property type="evidence" value="ECO:0007669"/>
    <property type="project" value="UniProtKB-SubCell"/>
</dbReference>
<keyword evidence="3" id="KW-0963">Cytoplasm</keyword>
<dbReference type="Gene3D" id="1.10.150.50">
    <property type="entry name" value="Transcription Factor, Ets-1"/>
    <property type="match status" value="1"/>
</dbReference>
<keyword evidence="6" id="KW-0479">Metal-binding</keyword>
<feature type="region of interest" description="Disordered" evidence="7">
    <location>
        <begin position="390"/>
        <end position="423"/>
    </location>
</feature>
<dbReference type="Gene3D" id="1.10.220.150">
    <property type="entry name" value="Arf GTPase activating protein"/>
    <property type="match status" value="1"/>
</dbReference>
<dbReference type="InterPro" id="IPR037858">
    <property type="entry name" value="RhoGAP_ARAP"/>
</dbReference>
<evidence type="ECO:0000259" key="12">
    <source>
        <dbReference type="PROSITE" id="PS50200"/>
    </source>
</evidence>
<dbReference type="InterPro" id="IPR001164">
    <property type="entry name" value="ArfGAP_dom"/>
</dbReference>
<keyword evidence="5" id="KW-0677">Repeat</keyword>
<dbReference type="InterPro" id="IPR013761">
    <property type="entry name" value="SAM/pointed_sf"/>
</dbReference>
<evidence type="ECO:0000256" key="7">
    <source>
        <dbReference type="SAM" id="MobiDB-lite"/>
    </source>
</evidence>
<feature type="region of interest" description="Disordered" evidence="7">
    <location>
        <begin position="148"/>
        <end position="167"/>
    </location>
</feature>
<dbReference type="Pfam" id="PF00620">
    <property type="entry name" value="RhoGAP"/>
    <property type="match status" value="1"/>
</dbReference>
<feature type="domain" description="PH" evidence="9">
    <location>
        <begin position="988"/>
        <end position="1100"/>
    </location>
</feature>
<dbReference type="PROSITE" id="PS50105">
    <property type="entry name" value="SAM_DOMAIN"/>
    <property type="match status" value="1"/>
</dbReference>
<evidence type="ECO:0000259" key="10">
    <source>
        <dbReference type="PROSITE" id="PS50105"/>
    </source>
</evidence>
<dbReference type="PROSITE" id="PS50238">
    <property type="entry name" value="RHOGAP"/>
    <property type="match status" value="1"/>
</dbReference>
<dbReference type="GO" id="GO:0005096">
    <property type="term" value="F:GTPase activator activity"/>
    <property type="evidence" value="ECO:0007669"/>
    <property type="project" value="UniProtKB-KW"/>
</dbReference>
<keyword evidence="4" id="KW-0597">Phosphoprotein</keyword>
<dbReference type="InterPro" id="IPR000198">
    <property type="entry name" value="RhoGAP_dom"/>
</dbReference>
<feature type="compositionally biased region" description="Basic residues" evidence="7">
    <location>
        <begin position="398"/>
        <end position="407"/>
    </location>
</feature>
<feature type="compositionally biased region" description="Low complexity" evidence="7">
    <location>
        <begin position="52"/>
        <end position="70"/>
    </location>
</feature>
<feature type="domain" description="Ras-associating" evidence="12">
    <location>
        <begin position="1466"/>
        <end position="1540"/>
    </location>
</feature>
<feature type="compositionally biased region" description="Low complexity" evidence="7">
    <location>
        <begin position="443"/>
        <end position="464"/>
    </location>
</feature>
<dbReference type="EMBL" id="JAROKS010000014">
    <property type="protein sequence ID" value="KAK1797145.1"/>
    <property type="molecule type" value="Genomic_DNA"/>
</dbReference>
<feature type="domain" description="PH" evidence="9">
    <location>
        <begin position="1552"/>
        <end position="1656"/>
    </location>
</feature>
<keyword evidence="2" id="KW-0343">GTPase activation</keyword>
<dbReference type="InterPro" id="IPR011993">
    <property type="entry name" value="PH-like_dom_sf"/>
</dbReference>
<name>A0AAD9DVN9_9TELE</name>
<feature type="compositionally biased region" description="Low complexity" evidence="7">
    <location>
        <begin position="228"/>
        <end position="243"/>
    </location>
</feature>
<dbReference type="SMART" id="SM00105">
    <property type="entry name" value="ArfGap"/>
    <property type="match status" value="1"/>
</dbReference>
<sequence length="1725" mass="193845">MLHSLKSQNSFLRTLAESPCPKGCTADWISFSHPKKLQLHFDLTLWIPPSRSSSHASPSSRSGTAMSSGSLDGSPHLIPMDPSEEIVLWLSSLHLPQYAASFTQAGYHTLGDCRGLTEEKLLEVARFPTGHRRRILHSLEVLVAGTDGGEVPEQAGESNKPTPLPRSVFLKDGKRVVSPQVPQMSGPREHENWAGAKSLPSRPHGETKARDDLGGPLADLPPSSLQKAPSASVPASLHSSSQSPWYSSWPLPSDIENLSGEPDSFSTEPVAGVKRDFALDGAPEAFQGDMVINDIYESCSVLKAAGPRSSHSYRLRHRPVPEVPECTVIPLYDWSTCACTEQQSSAEAPCGPTSLQKAPSSSSAPYEEVYLYSSNSVQSKPDMGAKELLKQEASEKQRQKKQRKQMGKRGMERPGFSSHRTTSLLDDGYSLIQPCLPGQEPASDSSSKTDTTLKPLPPTVTSSLGAWPHEDESDIYSEPLDTVSGHTLLLQGDMDISPYACYYGGPKSSVKIGWLDKLSPQGNCVFQRRWVKFDGENLMYYNSDKRKSKYPIPEQASPASPHRPSASPSYKYDMYSKGLVPLLAIKQVRSVGENKMEVVTSLRTFVFRAEKEGERQDWLRVLQEALKCRSPVPHKPWQVSGGRSGYVELRGHKGRVYLSLAGTDVRLCKSEQVSPPRARLGAAGFIADFNSGLAIAVVTLAASCVKQVDRRAFEINTPFKSFCFTAESEQEREQWVKAVQESIAETLSNYEVAEKVWFNQSNRKCADCRAPRPEWASINLVVVICKLCAGQHRFLGPGISQVRSLKLDISIWSNELVELFLEVGNDNANSFWAANLPLEEELHMGASPEQRATFHRRKYRERKYRRFLEGFTNQEELNQVCVCVYSLENTAKVKPRTPAVRVQLGWFSCEQDALCSAVLQSDVLETMALVFSGADVMCATGDPDHSTPYLLAQKGGQRLQMEFLYHNQLSEFAKLEMMGDTSFPVEVSSFMDGFLYSPANLLKTTATLDRKGIDYMIRRWCTLEGGYLSYYDSEKSAAAIGRVDINEVVSLAINNIETMTAAGAVFTFEIYLESEKLLVFGAETSDTQKDWAHAIAKCFVPMRVESLMKKDYERIGCLYYKEGHDLYRWRIGWFSLALIVSLLLMCMPMYTSRPPKGFRLASTAVSTHSEGEEKTQVLLMVESGRTIYMHGINKQDFGLWYSAIQLAAGRDGRALSNQQLTKNDVPIIIDSCMAFVTQYGLCHQGIYQRNGDPKRVAELLEEFSQDARNVKLRAQDHRLEDVTDTLKRFLSQCEDALLAKELYPYWISALDEVNEEGRIEKYSTYIQSLPKVNRSTLAALLQHLYRIQSCSHINQMKSASLACVFSSCLFQTGGHAVQETRVVEDLINNYVQLFSVNEEQVRQMERENSFITRWKDTTFSPAGDLIFEVYLEKKEPGNCCLIKMFTISSIVGHLVLVVVVIAALLLQVSPTMHSDELADNTLQMKGIDTGLQDLWTTFEVIENGELERPLHYRERVLEQVLEWCTLEDPTSAFLLIKKFPVLPTSPTPEDLKDYTKGEQLRFNDGSSKLLSGHKFQDRYLLLRDKKLLLHKDSKSTKPEREVPVESVKCYLGLRKKLKPPSNWGFTIHTQKQQWYFCCEGKDSQLEWVTAIIKIKYGEDLWISGRKEISRPSVPWSSREHHPPHWHADSMTAKGSKEVYYMTVNKLMKRQEEQTGGIDGEGDRRR</sequence>
<dbReference type="PROSITE" id="PS50115">
    <property type="entry name" value="ARFGAP"/>
    <property type="match status" value="1"/>
</dbReference>
<dbReference type="Gene3D" id="1.10.555.10">
    <property type="entry name" value="Rho GTPase activation protein"/>
    <property type="match status" value="1"/>
</dbReference>
<keyword evidence="8" id="KW-0472">Membrane</keyword>
<dbReference type="InterPro" id="IPR001660">
    <property type="entry name" value="SAM"/>
</dbReference>
<dbReference type="SUPFAM" id="SSF57863">
    <property type="entry name" value="ArfGap/RecO-like zinc finger"/>
    <property type="match status" value="1"/>
</dbReference>
<dbReference type="InterPro" id="IPR038508">
    <property type="entry name" value="ArfGAP_dom_sf"/>
</dbReference>
<feature type="domain" description="Arf-GAP" evidence="11">
    <location>
        <begin position="741"/>
        <end position="875"/>
    </location>
</feature>
<feature type="domain" description="Rho-GAP" evidence="13">
    <location>
        <begin position="1213"/>
        <end position="1394"/>
    </location>
</feature>
<protein>
    <recommendedName>
        <fullName evidence="16">ArfGAP with RhoGAP domain, ankyrin repeat and PH domain 2</fullName>
    </recommendedName>
</protein>
<dbReference type="Gene3D" id="2.30.29.30">
    <property type="entry name" value="Pleckstrin-homology domain (PH domain)/Phosphotyrosine-binding domain (PTB)"/>
    <property type="match status" value="4"/>
</dbReference>
<evidence type="ECO:0000256" key="3">
    <source>
        <dbReference type="ARBA" id="ARBA00022490"/>
    </source>
</evidence>
<organism evidence="14 15">
    <name type="scientific">Electrophorus voltai</name>
    <dbReference type="NCBI Taxonomy" id="2609070"/>
    <lineage>
        <taxon>Eukaryota</taxon>
        <taxon>Metazoa</taxon>
        <taxon>Chordata</taxon>
        <taxon>Craniata</taxon>
        <taxon>Vertebrata</taxon>
        <taxon>Euteleostomi</taxon>
        <taxon>Actinopterygii</taxon>
        <taxon>Neopterygii</taxon>
        <taxon>Teleostei</taxon>
        <taxon>Ostariophysi</taxon>
        <taxon>Gymnotiformes</taxon>
        <taxon>Gymnotoidei</taxon>
        <taxon>Gymnotidae</taxon>
        <taxon>Electrophorus</taxon>
    </lineage>
</organism>
<dbReference type="Proteomes" id="UP001239994">
    <property type="component" value="Unassembled WGS sequence"/>
</dbReference>
<feature type="region of interest" description="Disordered" evidence="7">
    <location>
        <begin position="174"/>
        <end position="243"/>
    </location>
</feature>
<dbReference type="SMART" id="SM00454">
    <property type="entry name" value="SAM"/>
    <property type="match status" value="1"/>
</dbReference>
<dbReference type="PROSITE" id="PS50200">
    <property type="entry name" value="RA"/>
    <property type="match status" value="1"/>
</dbReference>
<dbReference type="GO" id="GO:0005547">
    <property type="term" value="F:phosphatidylinositol-3,4,5-trisphosphate binding"/>
    <property type="evidence" value="ECO:0007669"/>
    <property type="project" value="InterPro"/>
</dbReference>
<dbReference type="InterPro" id="IPR001849">
    <property type="entry name" value="PH_domain"/>
</dbReference>
<keyword evidence="8" id="KW-1133">Transmembrane helix</keyword>
<evidence type="ECO:0000313" key="14">
    <source>
        <dbReference type="EMBL" id="KAK1797145.1"/>
    </source>
</evidence>
<dbReference type="SUPFAM" id="SSF47769">
    <property type="entry name" value="SAM/Pointed domain"/>
    <property type="match status" value="1"/>
</dbReference>
<proteinExistence type="predicted"/>
<dbReference type="PANTHER" id="PTHR45899:SF1">
    <property type="entry name" value="ARF-GAP WITH RHO-GAP DOMAIN, ANK REPEAT AND PH DOMAIN-CONTAINING PROTEIN 2"/>
    <property type="match status" value="1"/>
</dbReference>
<dbReference type="SMART" id="SM00324">
    <property type="entry name" value="RhoGAP"/>
    <property type="match status" value="1"/>
</dbReference>
<feature type="compositionally biased region" description="Basic and acidic residues" evidence="7">
    <location>
        <begin position="203"/>
        <end position="213"/>
    </location>
</feature>
<dbReference type="SMART" id="SM00233">
    <property type="entry name" value="PH"/>
    <property type="match status" value="5"/>
</dbReference>
<evidence type="ECO:0000259" key="11">
    <source>
        <dbReference type="PROSITE" id="PS50115"/>
    </source>
</evidence>
<dbReference type="GO" id="GO:0007165">
    <property type="term" value="P:signal transduction"/>
    <property type="evidence" value="ECO:0007669"/>
    <property type="project" value="InterPro"/>
</dbReference>
<feature type="region of interest" description="Disordered" evidence="7">
    <location>
        <begin position="52"/>
        <end position="76"/>
    </location>
</feature>
<dbReference type="Pfam" id="PF01412">
    <property type="entry name" value="ArfGap"/>
    <property type="match status" value="1"/>
</dbReference>
<dbReference type="Pfam" id="PF00788">
    <property type="entry name" value="RA"/>
    <property type="match status" value="1"/>
</dbReference>
<dbReference type="GO" id="GO:0008270">
    <property type="term" value="F:zinc ion binding"/>
    <property type="evidence" value="ECO:0007669"/>
    <property type="project" value="UniProtKB-KW"/>
</dbReference>
<dbReference type="Pfam" id="PF00169">
    <property type="entry name" value="PH"/>
    <property type="match status" value="3"/>
</dbReference>
<keyword evidence="15" id="KW-1185">Reference proteome</keyword>
<dbReference type="InterPro" id="IPR052227">
    <property type="entry name" value="Arf-Rho-GAP_ANK-PH_domain"/>
</dbReference>
<feature type="domain" description="PH" evidence="9">
    <location>
        <begin position="640"/>
        <end position="744"/>
    </location>
</feature>
<dbReference type="Pfam" id="PF00536">
    <property type="entry name" value="SAM_1"/>
    <property type="match status" value="1"/>
</dbReference>
<evidence type="ECO:0000256" key="4">
    <source>
        <dbReference type="ARBA" id="ARBA00022553"/>
    </source>
</evidence>
<evidence type="ECO:0000259" key="9">
    <source>
        <dbReference type="PROSITE" id="PS50003"/>
    </source>
</evidence>
<dbReference type="PANTHER" id="PTHR45899">
    <property type="entry name" value="RHO GTPASE ACTIVATING PROTEIN AT 15B, ISOFORM C"/>
    <property type="match status" value="1"/>
</dbReference>
<dbReference type="SUPFAM" id="SSF48350">
    <property type="entry name" value="GTPase activation domain, GAP"/>
    <property type="match status" value="1"/>
</dbReference>
<dbReference type="SUPFAM" id="SSF50729">
    <property type="entry name" value="PH domain-like"/>
    <property type="match status" value="5"/>
</dbReference>
<evidence type="ECO:0000256" key="5">
    <source>
        <dbReference type="ARBA" id="ARBA00022737"/>
    </source>
</evidence>
<comment type="caution">
    <text evidence="14">The sequence shown here is derived from an EMBL/GenBank/DDBJ whole genome shotgun (WGS) entry which is preliminary data.</text>
</comment>
<feature type="region of interest" description="Disordered" evidence="7">
    <location>
        <begin position="435"/>
        <end position="478"/>
    </location>
</feature>
<evidence type="ECO:0008006" key="16">
    <source>
        <dbReference type="Google" id="ProtNLM"/>
    </source>
</evidence>
<evidence type="ECO:0000259" key="13">
    <source>
        <dbReference type="PROSITE" id="PS50238"/>
    </source>
</evidence>
<evidence type="ECO:0000256" key="6">
    <source>
        <dbReference type="PROSITE-ProRule" id="PRU00288"/>
    </source>
</evidence>
<accession>A0AAD9DVN9</accession>
<dbReference type="PRINTS" id="PR00405">
    <property type="entry name" value="REVINTRACTNG"/>
</dbReference>
<evidence type="ECO:0000313" key="15">
    <source>
        <dbReference type="Proteomes" id="UP001239994"/>
    </source>
</evidence>
<feature type="domain" description="PH" evidence="9">
    <location>
        <begin position="508"/>
        <end position="627"/>
    </location>
</feature>
<feature type="transmembrane region" description="Helical" evidence="8">
    <location>
        <begin position="1131"/>
        <end position="1150"/>
    </location>
</feature>
<comment type="subcellular location">
    <subcellularLocation>
        <location evidence="1">Cytoplasm</location>
    </subcellularLocation>
</comment>
<evidence type="ECO:0000256" key="1">
    <source>
        <dbReference type="ARBA" id="ARBA00004496"/>
    </source>
</evidence>
<evidence type="ECO:0000256" key="8">
    <source>
        <dbReference type="SAM" id="Phobius"/>
    </source>
</evidence>
<feature type="domain" description="SAM" evidence="10">
    <location>
        <begin position="81"/>
        <end position="145"/>
    </location>
</feature>
<dbReference type="InterPro" id="IPR008936">
    <property type="entry name" value="Rho_GTPase_activation_prot"/>
</dbReference>
<evidence type="ECO:0000256" key="2">
    <source>
        <dbReference type="ARBA" id="ARBA00022468"/>
    </source>
</evidence>
<reference evidence="14" key="1">
    <citation type="submission" date="2023-03" db="EMBL/GenBank/DDBJ databases">
        <title>Electrophorus voltai genome.</title>
        <authorList>
            <person name="Bian C."/>
        </authorList>
    </citation>
    <scope>NUCLEOTIDE SEQUENCE</scope>
    <source>
        <strain evidence="14">CB-2022</strain>
        <tissue evidence="14">Muscle</tissue>
    </source>
</reference>
<dbReference type="PROSITE" id="PS50003">
    <property type="entry name" value="PH_DOMAIN"/>
    <property type="match status" value="4"/>
</dbReference>